<dbReference type="InterPro" id="IPR001806">
    <property type="entry name" value="Small_GTPase"/>
</dbReference>
<dbReference type="PRINTS" id="PR00449">
    <property type="entry name" value="RASTRNSFRMNG"/>
</dbReference>
<keyword evidence="4" id="KW-1185">Reference proteome</keyword>
<dbReference type="GO" id="GO:0003924">
    <property type="term" value="F:GTPase activity"/>
    <property type="evidence" value="ECO:0007669"/>
    <property type="project" value="InterPro"/>
</dbReference>
<dbReference type="Proteomes" id="UP000191024">
    <property type="component" value="Chromosome H"/>
</dbReference>
<evidence type="ECO:0000313" key="4">
    <source>
        <dbReference type="Proteomes" id="UP000191024"/>
    </source>
</evidence>
<keyword evidence="1" id="KW-0547">Nucleotide-binding</keyword>
<gene>
    <name evidence="3" type="ORF">LAMI_0H11540G</name>
</gene>
<dbReference type="PROSITE" id="PS51421">
    <property type="entry name" value="RAS"/>
    <property type="match status" value="1"/>
</dbReference>
<dbReference type="AlphaFoldDB" id="A0A1G4KH36"/>
<dbReference type="InterPro" id="IPR005225">
    <property type="entry name" value="Small_GTP-bd"/>
</dbReference>
<sequence>MKNSKKELFAHLKLVLLGESSVGKSSILTRFTTGRFLKNDATIGAAFTSKSVTYETPTEIKTISFEIWDTAGQERYRSLAPLYYRNTDVALIVFDVTVKETLTKAESWIHELKEHMSDESRDEPHIIVVGNKTDLLAQPMSYNESYALVSAKSGEGIESLFTSIVEAIPPTKFVEENDLGSKKSKVDLRRKESRNQSCSC</sequence>
<dbReference type="PANTHER" id="PTHR24073">
    <property type="entry name" value="DRAB5-RELATED"/>
    <property type="match status" value="1"/>
</dbReference>
<dbReference type="OrthoDB" id="63533at2759"/>
<evidence type="ECO:0000256" key="1">
    <source>
        <dbReference type="ARBA" id="ARBA00022741"/>
    </source>
</evidence>
<dbReference type="InterPro" id="IPR027417">
    <property type="entry name" value="P-loop_NTPase"/>
</dbReference>
<dbReference type="Pfam" id="PF00071">
    <property type="entry name" value="Ras"/>
    <property type="match status" value="1"/>
</dbReference>
<name>A0A1G4KH36_9SACH</name>
<evidence type="ECO:0000256" key="2">
    <source>
        <dbReference type="ARBA" id="ARBA00023134"/>
    </source>
</evidence>
<keyword evidence="2" id="KW-0342">GTP-binding</keyword>
<dbReference type="PROSITE" id="PS51420">
    <property type="entry name" value="RHO"/>
    <property type="match status" value="1"/>
</dbReference>
<dbReference type="SMART" id="SM00175">
    <property type="entry name" value="RAB"/>
    <property type="match status" value="1"/>
</dbReference>
<dbReference type="NCBIfam" id="TIGR00231">
    <property type="entry name" value="small_GTP"/>
    <property type="match status" value="1"/>
</dbReference>
<dbReference type="SMART" id="SM00177">
    <property type="entry name" value="ARF"/>
    <property type="match status" value="1"/>
</dbReference>
<evidence type="ECO:0000313" key="3">
    <source>
        <dbReference type="EMBL" id="SCV03861.1"/>
    </source>
</evidence>
<dbReference type="GO" id="GO:0005525">
    <property type="term" value="F:GTP binding"/>
    <property type="evidence" value="ECO:0007669"/>
    <property type="project" value="UniProtKB-KW"/>
</dbReference>
<dbReference type="Gene3D" id="3.40.50.300">
    <property type="entry name" value="P-loop containing nucleotide triphosphate hydrolases"/>
    <property type="match status" value="1"/>
</dbReference>
<proteinExistence type="predicted"/>
<dbReference type="SUPFAM" id="SSF52540">
    <property type="entry name" value="P-loop containing nucleoside triphosphate hydrolases"/>
    <property type="match status" value="1"/>
</dbReference>
<dbReference type="SMART" id="SM00174">
    <property type="entry name" value="RHO"/>
    <property type="match status" value="1"/>
</dbReference>
<dbReference type="PROSITE" id="PS51419">
    <property type="entry name" value="RAB"/>
    <property type="match status" value="1"/>
</dbReference>
<accession>A0A1G4KH36</accession>
<dbReference type="EMBL" id="LT598468">
    <property type="protein sequence ID" value="SCV03861.1"/>
    <property type="molecule type" value="Genomic_DNA"/>
</dbReference>
<dbReference type="SMART" id="SM00173">
    <property type="entry name" value="RAS"/>
    <property type="match status" value="1"/>
</dbReference>
<protein>
    <submittedName>
        <fullName evidence="3">LAMI_0H11540g1_1</fullName>
    </submittedName>
</protein>
<organism evidence="3 4">
    <name type="scientific">Lachancea mirantina</name>
    <dbReference type="NCBI Taxonomy" id="1230905"/>
    <lineage>
        <taxon>Eukaryota</taxon>
        <taxon>Fungi</taxon>
        <taxon>Dikarya</taxon>
        <taxon>Ascomycota</taxon>
        <taxon>Saccharomycotina</taxon>
        <taxon>Saccharomycetes</taxon>
        <taxon>Saccharomycetales</taxon>
        <taxon>Saccharomycetaceae</taxon>
        <taxon>Lachancea</taxon>
    </lineage>
</organism>
<reference evidence="4" key="1">
    <citation type="submission" date="2016-03" db="EMBL/GenBank/DDBJ databases">
        <authorList>
            <person name="Devillers H."/>
        </authorList>
    </citation>
    <scope>NUCLEOTIDE SEQUENCE [LARGE SCALE GENOMIC DNA]</scope>
</reference>
<dbReference type="FunFam" id="3.40.50.300:FF:000808">
    <property type="entry name" value="Small GTP-binding protein, putative"/>
    <property type="match status" value="1"/>
</dbReference>
<dbReference type="STRING" id="1230905.A0A1G4KH36"/>